<gene>
    <name evidence="2" type="ORF">CSSPJE1EN1_LOCUS5961</name>
</gene>
<organism evidence="2 3">
    <name type="scientific">Sphagnum jensenii</name>
    <dbReference type="NCBI Taxonomy" id="128206"/>
    <lineage>
        <taxon>Eukaryota</taxon>
        <taxon>Viridiplantae</taxon>
        <taxon>Streptophyta</taxon>
        <taxon>Embryophyta</taxon>
        <taxon>Bryophyta</taxon>
        <taxon>Sphagnophytina</taxon>
        <taxon>Sphagnopsida</taxon>
        <taxon>Sphagnales</taxon>
        <taxon>Sphagnaceae</taxon>
        <taxon>Sphagnum</taxon>
    </lineage>
</organism>
<sequence length="277" mass="30318">MEGIKEVMVSLMKKLLLNASKAVLGQVLPAGYSRNYVRFLLKETKQVKVNQEVVKAEVVYPGYQVVICRAVGWEIAASLGNFLGFDKETIQAPEQMFCVALGAGAGWETSVEVKNDVTGEVAFVLIDCDYLLIRWRFCLDFSHHVKDCPLLIVAKSKEANNNGHRKGVQYALGKEPNKAKKGGDIPSELESNKQGGEFELEPNPKEGTAGDYRLNKGVALEHLKPKVLTADTKGFIEVVNKNKSKGRKGKPPPAWEPMTNLTGLVVGSHEGVAGHET</sequence>
<keyword evidence="3" id="KW-1185">Reference proteome</keyword>
<reference evidence="2" key="1">
    <citation type="submission" date="2024-02" db="EMBL/GenBank/DDBJ databases">
        <authorList>
            <consortium name="ELIXIR-Norway"/>
            <consortium name="Elixir Norway"/>
        </authorList>
    </citation>
    <scope>NUCLEOTIDE SEQUENCE</scope>
</reference>
<dbReference type="Proteomes" id="UP001497444">
    <property type="component" value="Chromosome 13"/>
</dbReference>
<accession>A0ABP0W133</accession>
<evidence type="ECO:0000313" key="2">
    <source>
        <dbReference type="EMBL" id="CAK9260483.1"/>
    </source>
</evidence>
<feature type="region of interest" description="Disordered" evidence="1">
    <location>
        <begin position="241"/>
        <end position="277"/>
    </location>
</feature>
<dbReference type="EMBL" id="OZ020108">
    <property type="protein sequence ID" value="CAK9260483.1"/>
    <property type="molecule type" value="Genomic_DNA"/>
</dbReference>
<protein>
    <submittedName>
        <fullName evidence="2">Uncharacterized protein</fullName>
    </submittedName>
</protein>
<evidence type="ECO:0000313" key="3">
    <source>
        <dbReference type="Proteomes" id="UP001497444"/>
    </source>
</evidence>
<name>A0ABP0W133_9BRYO</name>
<feature type="region of interest" description="Disordered" evidence="1">
    <location>
        <begin position="170"/>
        <end position="209"/>
    </location>
</feature>
<evidence type="ECO:0000256" key="1">
    <source>
        <dbReference type="SAM" id="MobiDB-lite"/>
    </source>
</evidence>
<proteinExistence type="predicted"/>